<dbReference type="InterPro" id="IPR029032">
    <property type="entry name" value="AhpD-like"/>
</dbReference>
<accession>A0A6I6JF84</accession>
<dbReference type="EMBL" id="CP046400">
    <property type="protein sequence ID" value="QGY40841.1"/>
    <property type="molecule type" value="Genomic_DNA"/>
</dbReference>
<dbReference type="SUPFAM" id="SSF69118">
    <property type="entry name" value="AhpD-like"/>
    <property type="match status" value="1"/>
</dbReference>
<dbReference type="RefSeq" id="WP_158948525.1">
    <property type="nucleotide sequence ID" value="NZ_CP046400.1"/>
</dbReference>
<proteinExistence type="predicted"/>
<dbReference type="Proteomes" id="UP000428328">
    <property type="component" value="Chromosome"/>
</dbReference>
<dbReference type="Gene3D" id="1.20.1290.10">
    <property type="entry name" value="AhpD-like"/>
    <property type="match status" value="1"/>
</dbReference>
<sequence length="170" mass="18366">MFLIDYVDPEKAEGVVGDAYSFFPAKLGVPAAVQLYSASPKLLDVQIGTIKYLAGQEELSFHLLAAIRLLAARHYCHDYCVSFNSGILAQAGLSKEEIDRLDDDPAAGFEEKEAALLGFVSKALTSPQNIGEKDVDALRALGWQDTSIFDAMAQAAQMAGASLVFRTFSK</sequence>
<organism evidence="1 2">
    <name type="scientific">Pseudodesulfovibrio cashew</name>
    <dbReference type="NCBI Taxonomy" id="2678688"/>
    <lineage>
        <taxon>Bacteria</taxon>
        <taxon>Pseudomonadati</taxon>
        <taxon>Thermodesulfobacteriota</taxon>
        <taxon>Desulfovibrionia</taxon>
        <taxon>Desulfovibrionales</taxon>
        <taxon>Desulfovibrionaceae</taxon>
    </lineage>
</organism>
<keyword evidence="2" id="KW-1185">Reference proteome</keyword>
<name>A0A6I6JF84_9BACT</name>
<dbReference type="KEGG" id="psel:GM415_12125"/>
<dbReference type="AlphaFoldDB" id="A0A6I6JF84"/>
<evidence type="ECO:0000313" key="2">
    <source>
        <dbReference type="Proteomes" id="UP000428328"/>
    </source>
</evidence>
<reference evidence="1 2" key="1">
    <citation type="submission" date="2019-11" db="EMBL/GenBank/DDBJ databases">
        <authorList>
            <person name="Zheng R.K."/>
            <person name="Sun C.M."/>
        </authorList>
    </citation>
    <scope>NUCLEOTIDE SEQUENCE [LARGE SCALE GENOMIC DNA]</scope>
    <source>
        <strain evidence="1 2">SRB007</strain>
    </source>
</reference>
<evidence type="ECO:0000313" key="1">
    <source>
        <dbReference type="EMBL" id="QGY40841.1"/>
    </source>
</evidence>
<gene>
    <name evidence="1" type="ORF">GM415_12125</name>
</gene>
<evidence type="ECO:0008006" key="3">
    <source>
        <dbReference type="Google" id="ProtNLM"/>
    </source>
</evidence>
<protein>
    <recommendedName>
        <fullName evidence="3">Carboxymuconolactone decarboxylase family protein</fullName>
    </recommendedName>
</protein>